<dbReference type="OrthoDB" id="9805728at2"/>
<dbReference type="PANTHER" id="PTHR15032">
    <property type="entry name" value="N-ACYL-PHOSPHATIDYLETHANOLAMINE-HYDROLYZING PHOSPHOLIPASE D"/>
    <property type="match status" value="1"/>
</dbReference>
<organism evidence="2 3">
    <name type="scientific">Flavobacterium subsaxonicum WB 4.1-42 = DSM 21790</name>
    <dbReference type="NCBI Taxonomy" id="1121898"/>
    <lineage>
        <taxon>Bacteria</taxon>
        <taxon>Pseudomonadati</taxon>
        <taxon>Bacteroidota</taxon>
        <taxon>Flavobacteriia</taxon>
        <taxon>Flavobacteriales</taxon>
        <taxon>Flavobacteriaceae</taxon>
        <taxon>Flavobacterium</taxon>
    </lineage>
</organism>
<protein>
    <submittedName>
        <fullName evidence="2">Beta-lactamase</fullName>
    </submittedName>
</protein>
<dbReference type="InterPro" id="IPR036866">
    <property type="entry name" value="RibonucZ/Hydroxyglut_hydro"/>
</dbReference>
<evidence type="ECO:0000313" key="2">
    <source>
        <dbReference type="EMBL" id="KGO91387.1"/>
    </source>
</evidence>
<dbReference type="STRING" id="1121898.GCA_000422725_02316"/>
<dbReference type="PANTHER" id="PTHR15032:SF4">
    <property type="entry name" value="N-ACYL-PHOSPHATIDYLETHANOLAMINE-HYDROLYZING PHOSPHOLIPASE D"/>
    <property type="match status" value="1"/>
</dbReference>
<dbReference type="InterPro" id="IPR001279">
    <property type="entry name" value="Metallo-B-lactamas"/>
</dbReference>
<dbReference type="EMBL" id="JRLY01000020">
    <property type="protein sequence ID" value="KGO91387.1"/>
    <property type="molecule type" value="Genomic_DNA"/>
</dbReference>
<dbReference type="eggNOG" id="COG2220">
    <property type="taxonomic scope" value="Bacteria"/>
</dbReference>
<accession>A0A0A2MFB9</accession>
<dbReference type="AlphaFoldDB" id="A0A0A2MFB9"/>
<dbReference type="Pfam" id="PF12706">
    <property type="entry name" value="Lactamase_B_2"/>
    <property type="match status" value="1"/>
</dbReference>
<evidence type="ECO:0000313" key="3">
    <source>
        <dbReference type="Proteomes" id="UP000030111"/>
    </source>
</evidence>
<dbReference type="GO" id="GO:0008270">
    <property type="term" value="F:zinc ion binding"/>
    <property type="evidence" value="ECO:0007669"/>
    <property type="project" value="InterPro"/>
</dbReference>
<dbReference type="GO" id="GO:0070290">
    <property type="term" value="F:N-acylphosphatidylethanolamine-specific phospholipase D activity"/>
    <property type="evidence" value="ECO:0007669"/>
    <property type="project" value="InterPro"/>
</dbReference>
<name>A0A0A2MFB9_9FLAO</name>
<sequence>MLRMKKILKKIMMIFLILIAVLVVATLLFMQHPKFGKRPTSKRLELIQKSANYKDGAFQNQSFTPDLAEGATMTKVMYQFFFGKSKRSKPAKALPSQKTDLKQLGADENVVIWFGHSSYFIKADGKTILVDPVFSGAASPIPATTRAFAGADVYSVDDFPEIDYLFISHDHWDHLDYDTVLKLKSKVKKVITGLGTGEHFEYWGYDAATIIELDWNQSASLGDGFSTTAVPGRHFSGRSLKRNSAIWVGFVLQTPSLKLFLGGDSGYDHHFKTIGDTYGPFDLALLECGQYNEYWKYIHMMPEEVVKAAKELRTKRLMPVHWAKFSLALHAWDEPIIRVTTEAEKQNMPIVTPMIGQKVNLNDTTQTFTKWWVGLE</sequence>
<proteinExistence type="predicted"/>
<dbReference type="GO" id="GO:0005737">
    <property type="term" value="C:cytoplasm"/>
    <property type="evidence" value="ECO:0007669"/>
    <property type="project" value="TreeGrafter"/>
</dbReference>
<gene>
    <name evidence="2" type="ORF">Q766_18385</name>
</gene>
<reference evidence="2 3" key="1">
    <citation type="submission" date="2013-09" db="EMBL/GenBank/DDBJ databases">
        <authorList>
            <person name="Zeng Z."/>
            <person name="Chen C."/>
        </authorList>
    </citation>
    <scope>NUCLEOTIDE SEQUENCE [LARGE SCALE GENOMIC DNA]</scope>
    <source>
        <strain evidence="2 3">WB 4.1-42</strain>
    </source>
</reference>
<dbReference type="Proteomes" id="UP000030111">
    <property type="component" value="Unassembled WGS sequence"/>
</dbReference>
<evidence type="ECO:0000259" key="1">
    <source>
        <dbReference type="Pfam" id="PF12706"/>
    </source>
</evidence>
<dbReference type="SUPFAM" id="SSF56281">
    <property type="entry name" value="Metallo-hydrolase/oxidoreductase"/>
    <property type="match status" value="1"/>
</dbReference>
<feature type="domain" description="Metallo-beta-lactamase" evidence="1">
    <location>
        <begin position="127"/>
        <end position="322"/>
    </location>
</feature>
<dbReference type="Gene3D" id="3.60.15.10">
    <property type="entry name" value="Ribonuclease Z/Hydroxyacylglutathione hydrolase-like"/>
    <property type="match status" value="1"/>
</dbReference>
<dbReference type="InterPro" id="IPR024884">
    <property type="entry name" value="NAPE-PLD"/>
</dbReference>
<keyword evidence="3" id="KW-1185">Reference proteome</keyword>
<dbReference type="PIRSF" id="PIRSF038896">
    <property type="entry name" value="NAPE-PLD"/>
    <property type="match status" value="1"/>
</dbReference>
<comment type="caution">
    <text evidence="2">The sequence shown here is derived from an EMBL/GenBank/DDBJ whole genome shotgun (WGS) entry which is preliminary data.</text>
</comment>